<dbReference type="CDD" id="cd00442">
    <property type="entry name" value="Lyz-like"/>
    <property type="match status" value="1"/>
</dbReference>
<feature type="chain" id="PRO_5029021714" description="Transglycosylase SLT domain-containing protein" evidence="1">
    <location>
        <begin position="20"/>
        <end position="197"/>
    </location>
</feature>
<dbReference type="KEGG" id="pnt:G5B91_01735"/>
<evidence type="ECO:0000313" key="4">
    <source>
        <dbReference type="EMBL" id="QIE85055.1"/>
    </source>
</evidence>
<feature type="signal peptide" evidence="1">
    <location>
        <begin position="1"/>
        <end position="19"/>
    </location>
</feature>
<dbReference type="SUPFAM" id="SSF53955">
    <property type="entry name" value="Lysozyme-like"/>
    <property type="match status" value="1"/>
</dbReference>
<protein>
    <recommendedName>
        <fullName evidence="2">Transglycosylase SLT domain-containing protein</fullName>
    </recommendedName>
</protein>
<keyword evidence="6" id="KW-1185">Reference proteome</keyword>
<gene>
    <name evidence="4" type="ORF">G5B91_01735</name>
    <name evidence="3" type="ORF">I5I61_09175</name>
</gene>
<evidence type="ECO:0000313" key="3">
    <source>
        <dbReference type="EMBL" id="MBG6287618.1"/>
    </source>
</evidence>
<evidence type="ECO:0000313" key="5">
    <source>
        <dbReference type="Proteomes" id="UP000501063"/>
    </source>
</evidence>
<dbReference type="Gene3D" id="1.10.530.10">
    <property type="match status" value="1"/>
</dbReference>
<keyword evidence="1" id="KW-0732">Signal</keyword>
<reference evidence="4 5" key="1">
    <citation type="submission" date="2020-02" db="EMBL/GenBank/DDBJ databases">
        <title>Integrative conjugative elements (ICEs) and plasmids drive adaptation of Pseudomonas nitroreducens strain HBP1 to wastewater environment.</title>
        <authorList>
            <person name="Sentchilo V."/>
            <person name="Carraro N."/>
            <person name="Bertelli C."/>
            <person name="van der Meer J.R."/>
        </authorList>
    </citation>
    <scope>NUCLEOTIDE SEQUENCE [LARGE SCALE GENOMIC DNA]</scope>
    <source>
        <strain evidence="4 5">HBP1</strain>
    </source>
</reference>
<proteinExistence type="predicted"/>
<dbReference type="InterPro" id="IPR045795">
    <property type="entry name" value="SLT_4"/>
</dbReference>
<dbReference type="GeneID" id="300411711"/>
<dbReference type="InterPro" id="IPR023346">
    <property type="entry name" value="Lysozyme-like_dom_sf"/>
</dbReference>
<dbReference type="RefSeq" id="WP_024766388.1">
    <property type="nucleotide sequence ID" value="NZ_CP049140.1"/>
</dbReference>
<evidence type="ECO:0000256" key="1">
    <source>
        <dbReference type="SAM" id="SignalP"/>
    </source>
</evidence>
<sequence>MLRLLLPALLLALSGCATQPPAHPENLCEIFREKPKWHEAALKVQKRWGGTIQVPMAMMYQESSFRHDALPPRYYFLGFIPWGRVSSAYGYAQAKDETWADYKKEAGGWGADRDDFADALDFMGWYMNKTYSVNRVSKWDAYAQYLNYHEGWGGYRQRSYDAKPWLKATSQKVQARASLYGAQYKSCEQELSNSGWF</sequence>
<accession>A0A6G6IPI5</accession>
<organism evidence="4 5">
    <name type="scientific">Pseudomonas nitroreducens</name>
    <dbReference type="NCBI Taxonomy" id="46680"/>
    <lineage>
        <taxon>Bacteria</taxon>
        <taxon>Pseudomonadati</taxon>
        <taxon>Pseudomonadota</taxon>
        <taxon>Gammaproteobacteria</taxon>
        <taxon>Pseudomonadales</taxon>
        <taxon>Pseudomonadaceae</taxon>
        <taxon>Pseudomonas</taxon>
    </lineage>
</organism>
<dbReference type="EMBL" id="JADTFC010000016">
    <property type="protein sequence ID" value="MBG6287618.1"/>
    <property type="molecule type" value="Genomic_DNA"/>
</dbReference>
<dbReference type="EMBL" id="CP049140">
    <property type="protein sequence ID" value="QIE85055.1"/>
    <property type="molecule type" value="Genomic_DNA"/>
</dbReference>
<dbReference type="Proteomes" id="UP000608450">
    <property type="component" value="Unassembled WGS sequence"/>
</dbReference>
<reference evidence="3 6" key="2">
    <citation type="submission" date="2020-11" db="EMBL/GenBank/DDBJ databases">
        <title>Enhanced detection system for hospital associated transmission using whole genome sequencing surveillance.</title>
        <authorList>
            <person name="Harrison L.H."/>
            <person name="Van Tyne D."/>
            <person name="Marsh J.W."/>
            <person name="Griffith M.P."/>
            <person name="Snyder D.J."/>
            <person name="Cooper V.S."/>
            <person name="Mustapha M."/>
        </authorList>
    </citation>
    <scope>NUCLEOTIDE SEQUENCE [LARGE SCALE GENOMIC DNA]</scope>
    <source>
        <strain evidence="3 6">PSA00705</strain>
    </source>
</reference>
<evidence type="ECO:0000313" key="6">
    <source>
        <dbReference type="Proteomes" id="UP000608450"/>
    </source>
</evidence>
<name>A0A6G6IPI5_PSENT</name>
<dbReference type="Pfam" id="PF19489">
    <property type="entry name" value="SLT_4"/>
    <property type="match status" value="1"/>
</dbReference>
<dbReference type="AlphaFoldDB" id="A0A6G6IPI5"/>
<dbReference type="PROSITE" id="PS51257">
    <property type="entry name" value="PROKAR_LIPOPROTEIN"/>
    <property type="match status" value="1"/>
</dbReference>
<feature type="domain" description="Transglycosylase SLT" evidence="2">
    <location>
        <begin position="6"/>
        <end position="187"/>
    </location>
</feature>
<evidence type="ECO:0000259" key="2">
    <source>
        <dbReference type="Pfam" id="PF19489"/>
    </source>
</evidence>
<dbReference type="Proteomes" id="UP000501063">
    <property type="component" value="Chromosome"/>
</dbReference>